<name>A0ACB9S882_9MYRT</name>
<evidence type="ECO:0000313" key="2">
    <source>
        <dbReference type="Proteomes" id="UP001057402"/>
    </source>
</evidence>
<protein>
    <submittedName>
        <fullName evidence="1">Uncharacterized protein</fullName>
    </submittedName>
</protein>
<organism evidence="1 2">
    <name type="scientific">Melastoma candidum</name>
    <dbReference type="NCBI Taxonomy" id="119954"/>
    <lineage>
        <taxon>Eukaryota</taxon>
        <taxon>Viridiplantae</taxon>
        <taxon>Streptophyta</taxon>
        <taxon>Embryophyta</taxon>
        <taxon>Tracheophyta</taxon>
        <taxon>Spermatophyta</taxon>
        <taxon>Magnoliopsida</taxon>
        <taxon>eudicotyledons</taxon>
        <taxon>Gunneridae</taxon>
        <taxon>Pentapetalae</taxon>
        <taxon>rosids</taxon>
        <taxon>malvids</taxon>
        <taxon>Myrtales</taxon>
        <taxon>Melastomataceae</taxon>
        <taxon>Melastomatoideae</taxon>
        <taxon>Melastomateae</taxon>
        <taxon>Melastoma</taxon>
    </lineage>
</organism>
<reference evidence="2" key="1">
    <citation type="journal article" date="2023" name="Front. Plant Sci.">
        <title>Chromosomal-level genome assembly of Melastoma candidum provides insights into trichome evolution.</title>
        <authorList>
            <person name="Zhong Y."/>
            <person name="Wu W."/>
            <person name="Sun C."/>
            <person name="Zou P."/>
            <person name="Liu Y."/>
            <person name="Dai S."/>
            <person name="Zhou R."/>
        </authorList>
    </citation>
    <scope>NUCLEOTIDE SEQUENCE [LARGE SCALE GENOMIC DNA]</scope>
</reference>
<dbReference type="Proteomes" id="UP001057402">
    <property type="component" value="Chromosome 2"/>
</dbReference>
<sequence>MLYHVVPAYLPQSQFQTVSNPLITKAGGAGLGEFPLNVTMYPDKVVVSTGVNNAIIEKTLFSDGTLVVYQVNKVLLPLNLFAQGKSYAQAPVAEATDKPDGTTATALASSAERKYFSGELRSAIVGVAALVVSSYL</sequence>
<accession>A0ACB9S882</accession>
<comment type="caution">
    <text evidence="1">The sequence shown here is derived from an EMBL/GenBank/DDBJ whole genome shotgun (WGS) entry which is preliminary data.</text>
</comment>
<evidence type="ECO:0000313" key="1">
    <source>
        <dbReference type="EMBL" id="KAI4386044.1"/>
    </source>
</evidence>
<proteinExistence type="predicted"/>
<keyword evidence="2" id="KW-1185">Reference proteome</keyword>
<gene>
    <name evidence="1" type="ORF">MLD38_004015</name>
</gene>
<dbReference type="EMBL" id="CM042881">
    <property type="protein sequence ID" value="KAI4386044.1"/>
    <property type="molecule type" value="Genomic_DNA"/>
</dbReference>